<dbReference type="SUPFAM" id="SSF49785">
    <property type="entry name" value="Galactose-binding domain-like"/>
    <property type="match status" value="1"/>
</dbReference>
<comment type="similarity">
    <text evidence="1">Belongs to the APC10 family.</text>
</comment>
<keyword evidence="4" id="KW-0833">Ubl conjugation pathway</keyword>
<evidence type="ECO:0000256" key="6">
    <source>
        <dbReference type="SAM" id="MobiDB-lite"/>
    </source>
</evidence>
<feature type="compositionally biased region" description="Basic residues" evidence="6">
    <location>
        <begin position="283"/>
        <end position="296"/>
    </location>
</feature>
<keyword evidence="5" id="KW-0131">Cell cycle</keyword>
<feature type="region of interest" description="Disordered" evidence="6">
    <location>
        <begin position="413"/>
        <end position="473"/>
    </location>
</feature>
<dbReference type="Gene3D" id="2.60.120.260">
    <property type="entry name" value="Galactose-binding domain-like"/>
    <property type="match status" value="1"/>
</dbReference>
<dbReference type="Pfam" id="PF03256">
    <property type="entry name" value="ANAPC10"/>
    <property type="match status" value="1"/>
</dbReference>
<protein>
    <submittedName>
        <fullName evidence="8">Complex subunit 10</fullName>
    </submittedName>
</protein>
<comment type="caution">
    <text evidence="8">The sequence shown here is derived from an EMBL/GenBank/DDBJ whole genome shotgun (WGS) entry which is preliminary data.</text>
</comment>
<keyword evidence="9" id="KW-1185">Reference proteome</keyword>
<dbReference type="Proteomes" id="UP000266188">
    <property type="component" value="Unassembled WGS sequence"/>
</dbReference>
<feature type="compositionally biased region" description="Acidic residues" evidence="6">
    <location>
        <begin position="90"/>
        <end position="100"/>
    </location>
</feature>
<organism evidence="8 9">
    <name type="scientific">Aspergillus sclerotialis</name>
    <dbReference type="NCBI Taxonomy" id="2070753"/>
    <lineage>
        <taxon>Eukaryota</taxon>
        <taxon>Fungi</taxon>
        <taxon>Dikarya</taxon>
        <taxon>Ascomycota</taxon>
        <taxon>Pezizomycotina</taxon>
        <taxon>Eurotiomycetes</taxon>
        <taxon>Eurotiomycetidae</taxon>
        <taxon>Eurotiales</taxon>
        <taxon>Aspergillaceae</taxon>
        <taxon>Aspergillus</taxon>
        <taxon>Aspergillus subgen. Polypaecilum</taxon>
    </lineage>
</organism>
<gene>
    <name evidence="8" type="ORF">PHISCL_08310</name>
</gene>
<dbReference type="CDD" id="cd08366">
    <property type="entry name" value="APC10"/>
    <property type="match status" value="1"/>
</dbReference>
<feature type="domain" description="DOC" evidence="7">
    <location>
        <begin position="144"/>
        <end position="434"/>
    </location>
</feature>
<dbReference type="GO" id="GO:0005680">
    <property type="term" value="C:anaphase-promoting complex"/>
    <property type="evidence" value="ECO:0007669"/>
    <property type="project" value="InterPro"/>
</dbReference>
<dbReference type="SMART" id="SM01337">
    <property type="entry name" value="APC10"/>
    <property type="match status" value="1"/>
</dbReference>
<dbReference type="OrthoDB" id="24948at2759"/>
<feature type="region of interest" description="Disordered" evidence="6">
    <location>
        <begin position="283"/>
        <end position="377"/>
    </location>
</feature>
<dbReference type="EMBL" id="MVGC01000416">
    <property type="protein sequence ID" value="RJE19358.1"/>
    <property type="molecule type" value="Genomic_DNA"/>
</dbReference>
<dbReference type="GO" id="GO:0070979">
    <property type="term" value="P:protein K11-linked ubiquitination"/>
    <property type="evidence" value="ECO:0007669"/>
    <property type="project" value="TreeGrafter"/>
</dbReference>
<dbReference type="InterPro" id="IPR008979">
    <property type="entry name" value="Galactose-bd-like_sf"/>
</dbReference>
<dbReference type="PANTHER" id="PTHR12936">
    <property type="entry name" value="ANAPHASE-PROMOTING COMPLEX 10"/>
    <property type="match status" value="1"/>
</dbReference>
<feature type="region of interest" description="Disordered" evidence="6">
    <location>
        <begin position="1"/>
        <end position="165"/>
    </location>
</feature>
<sequence length="473" mass="52171">MPRQFLRRHHHNHDNRQSPSPGSPPPAPRMRNSHAQPVPAPSAQPQFQTPPSRDPPSAAAPARHSPASAQAALFSLFGRGVMGRPRAQMMDEDDPEEEESGLGGDSRLLEEEGEGDVEDEEGVDEGMVGEEGEGEEDVDFDDEDEDEDEMMRDRETSPIPLPPNLREISNLASWSVSTHKPGFGVSALRHPSPTQYWQSDGPQPHTLTLHFFKLVAVVKIRVFLDFDSDESYTPTRMVFLAGMGGNDLVEFATWEGEGPCGWVDISLEGVGGRDGGWVENSARRRRRRLRRKRRTRGISGITGSGFSPSPGKRKLAEWERRAAEEKRRSTASMKEYVLSESEDSDFDFSPFDPNANSHPLPPSSSDSDSGDSEDPYDGNVLKAMVIEMRVIENHQNGKDTHVRGFQVFARDDERMRAGTAPSASADSRARRTSTRKSLRGGLKGETGDEHGGEGRVGGAGLEEPEWMGVPVIR</sequence>
<evidence type="ECO:0000256" key="3">
    <source>
        <dbReference type="ARBA" id="ARBA00022776"/>
    </source>
</evidence>
<reference evidence="9" key="1">
    <citation type="submission" date="2017-02" db="EMBL/GenBank/DDBJ databases">
        <authorList>
            <person name="Tafer H."/>
            <person name="Lopandic K."/>
        </authorList>
    </citation>
    <scope>NUCLEOTIDE SEQUENCE [LARGE SCALE GENOMIC DNA]</scope>
    <source>
        <strain evidence="9">CBS 366.77</strain>
    </source>
</reference>
<name>A0A3A2Z8C7_9EURO</name>
<accession>A0A3A2Z8C7</accession>
<dbReference type="InterPro" id="IPR004939">
    <property type="entry name" value="APC_su10/DOC_dom"/>
</dbReference>
<evidence type="ECO:0000313" key="8">
    <source>
        <dbReference type="EMBL" id="RJE19358.1"/>
    </source>
</evidence>
<feature type="compositionally biased region" description="Basic and acidic residues" evidence="6">
    <location>
        <begin position="314"/>
        <end position="328"/>
    </location>
</feature>
<keyword evidence="3" id="KW-0498">Mitosis</keyword>
<feature type="compositionally biased region" description="Acidic residues" evidence="6">
    <location>
        <begin position="111"/>
        <end position="150"/>
    </location>
</feature>
<evidence type="ECO:0000259" key="7">
    <source>
        <dbReference type="PROSITE" id="PS51284"/>
    </source>
</evidence>
<dbReference type="GO" id="GO:0051301">
    <property type="term" value="P:cell division"/>
    <property type="evidence" value="ECO:0007669"/>
    <property type="project" value="UniProtKB-KW"/>
</dbReference>
<evidence type="ECO:0000313" key="9">
    <source>
        <dbReference type="Proteomes" id="UP000266188"/>
    </source>
</evidence>
<proteinExistence type="inferred from homology"/>
<dbReference type="STRING" id="2070753.A0A3A2Z8C7"/>
<evidence type="ECO:0000256" key="5">
    <source>
        <dbReference type="ARBA" id="ARBA00023306"/>
    </source>
</evidence>
<dbReference type="GO" id="GO:0031145">
    <property type="term" value="P:anaphase-promoting complex-dependent catabolic process"/>
    <property type="evidence" value="ECO:0007669"/>
    <property type="project" value="InterPro"/>
</dbReference>
<dbReference type="AlphaFoldDB" id="A0A3A2Z8C7"/>
<evidence type="ECO:0000256" key="4">
    <source>
        <dbReference type="ARBA" id="ARBA00022786"/>
    </source>
</evidence>
<evidence type="ECO:0000256" key="1">
    <source>
        <dbReference type="ARBA" id="ARBA00006762"/>
    </source>
</evidence>
<dbReference type="InterPro" id="IPR016901">
    <property type="entry name" value="APC10/Doc1"/>
</dbReference>
<evidence type="ECO:0000256" key="2">
    <source>
        <dbReference type="ARBA" id="ARBA00022618"/>
    </source>
</evidence>
<feature type="compositionally biased region" description="Low complexity" evidence="6">
    <location>
        <begin position="35"/>
        <end position="72"/>
    </location>
</feature>
<dbReference type="PANTHER" id="PTHR12936:SF0">
    <property type="entry name" value="ANAPHASE-PROMOTING COMPLEX SUBUNIT 10"/>
    <property type="match status" value="1"/>
</dbReference>
<keyword evidence="2" id="KW-0132">Cell division</keyword>
<feature type="compositionally biased region" description="Basic residues" evidence="6">
    <location>
        <begin position="1"/>
        <end position="13"/>
    </location>
</feature>
<dbReference type="PROSITE" id="PS51284">
    <property type="entry name" value="DOC"/>
    <property type="match status" value="1"/>
</dbReference>